<organism evidence="8 9">
    <name type="scientific">Lineolata rhizophorae</name>
    <dbReference type="NCBI Taxonomy" id="578093"/>
    <lineage>
        <taxon>Eukaryota</taxon>
        <taxon>Fungi</taxon>
        <taxon>Dikarya</taxon>
        <taxon>Ascomycota</taxon>
        <taxon>Pezizomycotina</taxon>
        <taxon>Dothideomycetes</taxon>
        <taxon>Dothideomycetes incertae sedis</taxon>
        <taxon>Lineolatales</taxon>
        <taxon>Lineolataceae</taxon>
        <taxon>Lineolata</taxon>
    </lineage>
</organism>
<evidence type="ECO:0000256" key="4">
    <source>
        <dbReference type="ARBA" id="ARBA00023004"/>
    </source>
</evidence>
<keyword evidence="3" id="KW-0560">Oxidoreductase</keyword>
<dbReference type="InterPro" id="IPR001128">
    <property type="entry name" value="Cyt_P450"/>
</dbReference>
<dbReference type="CDD" id="cd11065">
    <property type="entry name" value="CYP64-like"/>
    <property type="match status" value="1"/>
</dbReference>
<keyword evidence="9" id="KW-1185">Reference proteome</keyword>
<dbReference type="GO" id="GO:0020037">
    <property type="term" value="F:heme binding"/>
    <property type="evidence" value="ECO:0007669"/>
    <property type="project" value="InterPro"/>
</dbReference>
<dbReference type="Gene3D" id="1.10.630.10">
    <property type="entry name" value="Cytochrome P450"/>
    <property type="match status" value="1"/>
</dbReference>
<dbReference type="EMBL" id="MU001670">
    <property type="protein sequence ID" value="KAF2462454.1"/>
    <property type="molecule type" value="Genomic_DNA"/>
</dbReference>
<name>A0A6A6PEL1_9PEZI</name>
<sequence>MTLLQALAGEPGHLIWAAVGLAILAPLGFYLYVTPSSLKDSRRRHLPPGPRGLPFVGNLFDLADTNKMPYIVRDWAKKYGHIFYTKIGGTDYVWLSSPRAVKDLMDKRSSIYNSRPHLPLAQDVASAGRRQLFLEYGPRWRNIRKVAHALLNATAATNYKNVQDYESKQLMQELIDDPAHFYEHNRRYSASVITVVTYGFRLPTWEDPMMKKIYSVLDNFTEMTAPGAFAVDSFPSLARLPQQLLGNWRDKGRSIFEHDSKVYLDLWNDLKRKVDNGTANPCFCKDFYLKRPEKEGVDELQSAYTCGGLVEAGAETTGVTLNNFVLAMCLWPEVPKKAQQELDKVVGPDRLPDWEDEKDLPYVRSLIKETLRWRPLNKFGMSHASSDDDWYDGFFIPKGSVIMLNWWAIHMDPTLHPEPDEFKPERYLNHTSSAADYMNSADPYDRDHFGYGAGRRACPGVHVAERSLFINIARTLWGFDITKKRAPDGQFVEPNTEMVPGFMTVPGRFDCDIRVRSDRHQRTIANAFSKAEAEGLQFGK</sequence>
<dbReference type="GO" id="GO:0004497">
    <property type="term" value="F:monooxygenase activity"/>
    <property type="evidence" value="ECO:0007669"/>
    <property type="project" value="UniProtKB-KW"/>
</dbReference>
<evidence type="ECO:0000256" key="2">
    <source>
        <dbReference type="ARBA" id="ARBA00022723"/>
    </source>
</evidence>
<evidence type="ECO:0000256" key="5">
    <source>
        <dbReference type="ARBA" id="ARBA00023033"/>
    </source>
</evidence>
<evidence type="ECO:0000256" key="7">
    <source>
        <dbReference type="SAM" id="Phobius"/>
    </source>
</evidence>
<keyword evidence="5" id="KW-0503">Monooxygenase</keyword>
<dbReference type="PRINTS" id="PR00385">
    <property type="entry name" value="P450"/>
</dbReference>
<evidence type="ECO:0000256" key="6">
    <source>
        <dbReference type="PIRSR" id="PIRSR602401-1"/>
    </source>
</evidence>
<keyword evidence="7" id="KW-1133">Transmembrane helix</keyword>
<evidence type="ECO:0000256" key="1">
    <source>
        <dbReference type="ARBA" id="ARBA00010617"/>
    </source>
</evidence>
<dbReference type="InterPro" id="IPR036396">
    <property type="entry name" value="Cyt_P450_sf"/>
</dbReference>
<dbReference type="PANTHER" id="PTHR46300">
    <property type="entry name" value="P450, PUTATIVE (EUROFUNG)-RELATED-RELATED"/>
    <property type="match status" value="1"/>
</dbReference>
<dbReference type="OrthoDB" id="1103324at2759"/>
<keyword evidence="4 6" id="KW-0408">Iron</keyword>
<dbReference type="InterPro" id="IPR050364">
    <property type="entry name" value="Cytochrome_P450_fung"/>
</dbReference>
<proteinExistence type="inferred from homology"/>
<dbReference type="AlphaFoldDB" id="A0A6A6PEL1"/>
<keyword evidence="2 6" id="KW-0479">Metal-binding</keyword>
<evidence type="ECO:0000313" key="8">
    <source>
        <dbReference type="EMBL" id="KAF2462454.1"/>
    </source>
</evidence>
<keyword evidence="6" id="KW-0349">Heme</keyword>
<dbReference type="SUPFAM" id="SSF48264">
    <property type="entry name" value="Cytochrome P450"/>
    <property type="match status" value="1"/>
</dbReference>
<feature type="transmembrane region" description="Helical" evidence="7">
    <location>
        <begin position="14"/>
        <end position="33"/>
    </location>
</feature>
<evidence type="ECO:0000256" key="3">
    <source>
        <dbReference type="ARBA" id="ARBA00023002"/>
    </source>
</evidence>
<comment type="similarity">
    <text evidence="1">Belongs to the cytochrome P450 family.</text>
</comment>
<dbReference type="GO" id="GO:0005506">
    <property type="term" value="F:iron ion binding"/>
    <property type="evidence" value="ECO:0007669"/>
    <property type="project" value="InterPro"/>
</dbReference>
<keyword evidence="7" id="KW-0472">Membrane</keyword>
<dbReference type="Pfam" id="PF00067">
    <property type="entry name" value="p450"/>
    <property type="match status" value="1"/>
</dbReference>
<dbReference type="GO" id="GO:0016705">
    <property type="term" value="F:oxidoreductase activity, acting on paired donors, with incorporation or reduction of molecular oxygen"/>
    <property type="evidence" value="ECO:0007669"/>
    <property type="project" value="InterPro"/>
</dbReference>
<dbReference type="PRINTS" id="PR00463">
    <property type="entry name" value="EP450I"/>
</dbReference>
<reference evidence="8" key="1">
    <citation type="journal article" date="2020" name="Stud. Mycol.">
        <title>101 Dothideomycetes genomes: a test case for predicting lifestyles and emergence of pathogens.</title>
        <authorList>
            <person name="Haridas S."/>
            <person name="Albert R."/>
            <person name="Binder M."/>
            <person name="Bloem J."/>
            <person name="Labutti K."/>
            <person name="Salamov A."/>
            <person name="Andreopoulos B."/>
            <person name="Baker S."/>
            <person name="Barry K."/>
            <person name="Bills G."/>
            <person name="Bluhm B."/>
            <person name="Cannon C."/>
            <person name="Castanera R."/>
            <person name="Culley D."/>
            <person name="Daum C."/>
            <person name="Ezra D."/>
            <person name="Gonzalez J."/>
            <person name="Henrissat B."/>
            <person name="Kuo A."/>
            <person name="Liang C."/>
            <person name="Lipzen A."/>
            <person name="Lutzoni F."/>
            <person name="Magnuson J."/>
            <person name="Mondo S."/>
            <person name="Nolan M."/>
            <person name="Ohm R."/>
            <person name="Pangilinan J."/>
            <person name="Park H.-J."/>
            <person name="Ramirez L."/>
            <person name="Alfaro M."/>
            <person name="Sun H."/>
            <person name="Tritt A."/>
            <person name="Yoshinaga Y."/>
            <person name="Zwiers L.-H."/>
            <person name="Turgeon B."/>
            <person name="Goodwin S."/>
            <person name="Spatafora J."/>
            <person name="Crous P."/>
            <person name="Grigoriev I."/>
        </authorList>
    </citation>
    <scope>NUCLEOTIDE SEQUENCE</scope>
    <source>
        <strain evidence="8">ATCC 16933</strain>
    </source>
</reference>
<comment type="cofactor">
    <cofactor evidence="6">
        <name>heme</name>
        <dbReference type="ChEBI" id="CHEBI:30413"/>
    </cofactor>
</comment>
<protein>
    <submittedName>
        <fullName evidence="8">Cytochrome P450</fullName>
    </submittedName>
</protein>
<dbReference type="PANTHER" id="PTHR46300:SF2">
    <property type="entry name" value="CYTOCHROME P450 MONOOXYGENASE ALNH-RELATED"/>
    <property type="match status" value="1"/>
</dbReference>
<keyword evidence="7" id="KW-0812">Transmembrane</keyword>
<accession>A0A6A6PEL1</accession>
<gene>
    <name evidence="8" type="ORF">BDY21DRAFT_412756</name>
</gene>
<dbReference type="InterPro" id="IPR002401">
    <property type="entry name" value="Cyt_P450_E_grp-I"/>
</dbReference>
<feature type="binding site" description="axial binding residue" evidence="6">
    <location>
        <position position="458"/>
    </location>
    <ligand>
        <name>heme</name>
        <dbReference type="ChEBI" id="CHEBI:30413"/>
    </ligand>
    <ligandPart>
        <name>Fe</name>
        <dbReference type="ChEBI" id="CHEBI:18248"/>
    </ligandPart>
</feature>
<dbReference type="Proteomes" id="UP000799766">
    <property type="component" value="Unassembled WGS sequence"/>
</dbReference>
<evidence type="ECO:0000313" key="9">
    <source>
        <dbReference type="Proteomes" id="UP000799766"/>
    </source>
</evidence>